<evidence type="ECO:0000313" key="11">
    <source>
        <dbReference type="Proteomes" id="UP000325286"/>
    </source>
</evidence>
<reference evidence="10 11" key="1">
    <citation type="submission" date="2019-08" db="EMBL/GenBank/DDBJ databases">
        <title>Deep-cultivation of Planctomycetes and their phenomic and genomic characterization uncovers novel biology.</title>
        <authorList>
            <person name="Wiegand S."/>
            <person name="Jogler M."/>
            <person name="Boedeker C."/>
            <person name="Pinto D."/>
            <person name="Vollmers J."/>
            <person name="Rivas-Marin E."/>
            <person name="Kohn T."/>
            <person name="Peeters S.H."/>
            <person name="Heuer A."/>
            <person name="Rast P."/>
            <person name="Oberbeckmann S."/>
            <person name="Bunk B."/>
            <person name="Jeske O."/>
            <person name="Meyerdierks A."/>
            <person name="Storesund J.E."/>
            <person name="Kallscheuer N."/>
            <person name="Luecker S."/>
            <person name="Lage O.M."/>
            <person name="Pohl T."/>
            <person name="Merkel B.J."/>
            <person name="Hornburger P."/>
            <person name="Mueller R.-W."/>
            <person name="Bruemmer F."/>
            <person name="Labrenz M."/>
            <person name="Spormann A.M."/>
            <person name="Op den Camp H."/>
            <person name="Overmann J."/>
            <person name="Amann R."/>
            <person name="Jetten M.S.M."/>
            <person name="Mascher T."/>
            <person name="Medema M.H."/>
            <person name="Devos D.P."/>
            <person name="Kaster A.-K."/>
            <person name="Ovreas L."/>
            <person name="Rohde M."/>
            <person name="Galperin M.Y."/>
            <person name="Jogler C."/>
        </authorList>
    </citation>
    <scope>NUCLEOTIDE SEQUENCE [LARGE SCALE GENOMIC DNA]</scope>
    <source>
        <strain evidence="10 11">UC8</strain>
    </source>
</reference>
<dbReference type="NCBIfam" id="NF003543">
    <property type="entry name" value="PRK05198.1"/>
    <property type="match status" value="1"/>
</dbReference>
<keyword evidence="8" id="KW-0448">Lipopolysaccharide biosynthesis</keyword>
<dbReference type="EMBL" id="CP042914">
    <property type="protein sequence ID" value="QEG38491.1"/>
    <property type="molecule type" value="Genomic_DNA"/>
</dbReference>
<evidence type="ECO:0000256" key="5">
    <source>
        <dbReference type="ARBA" id="ARBA00022490"/>
    </source>
</evidence>
<dbReference type="EC" id="2.5.1.55" evidence="8"/>
<evidence type="ECO:0000256" key="1">
    <source>
        <dbReference type="ARBA" id="ARBA00004496"/>
    </source>
</evidence>
<comment type="catalytic activity">
    <reaction evidence="7 8">
        <text>D-arabinose 5-phosphate + phosphoenolpyruvate + H2O = 3-deoxy-alpha-D-manno-2-octulosonate-8-phosphate + phosphate</text>
        <dbReference type="Rhea" id="RHEA:14053"/>
        <dbReference type="ChEBI" id="CHEBI:15377"/>
        <dbReference type="ChEBI" id="CHEBI:43474"/>
        <dbReference type="ChEBI" id="CHEBI:57693"/>
        <dbReference type="ChEBI" id="CHEBI:58702"/>
        <dbReference type="ChEBI" id="CHEBI:85985"/>
        <dbReference type="EC" id="2.5.1.55"/>
    </reaction>
</comment>
<evidence type="ECO:0000259" key="9">
    <source>
        <dbReference type="Pfam" id="PF00793"/>
    </source>
</evidence>
<evidence type="ECO:0000256" key="7">
    <source>
        <dbReference type="ARBA" id="ARBA00049112"/>
    </source>
</evidence>
<evidence type="ECO:0000313" key="10">
    <source>
        <dbReference type="EMBL" id="QEG38491.1"/>
    </source>
</evidence>
<evidence type="ECO:0000256" key="8">
    <source>
        <dbReference type="HAMAP-Rule" id="MF_00056"/>
    </source>
</evidence>
<accession>A0A5B9QX04</accession>
<sequence>MSETGSSTDPSPPSTPVSFAPVPIGPYRCGPGQPLLLIAGPCVLETLDRALEIAEPLRALSERADVNVVFKASFDKANRTSLTARRGPGLEEGLRMLEQVTAATGLPTTTDIHLPEQAAAAAEVCSLLQIPAFLARQTDLLLAAAATGCPVNVKKGQFMSPDDMRYVVEKLTNSDAAGVLLCERGTFFGYGRLVNDMQSLPLMRSLGVPVVFDATHSVQRPGGLGGATGGNREMVEPLARAAVAIGVDALFFETHPDPASSPSDGPNMIPLAQFPGLVDRLLRLRVVVEELDR</sequence>
<dbReference type="HAMAP" id="MF_00056">
    <property type="entry name" value="KDO8P_synth"/>
    <property type="match status" value="1"/>
</dbReference>
<dbReference type="UniPathway" id="UPA00357">
    <property type="reaction ID" value="UER00474"/>
</dbReference>
<dbReference type="Pfam" id="PF00793">
    <property type="entry name" value="DAHP_synth_1"/>
    <property type="match status" value="1"/>
</dbReference>
<dbReference type="InterPro" id="IPR006269">
    <property type="entry name" value="KDO8P_synthase"/>
</dbReference>
<dbReference type="SUPFAM" id="SSF51569">
    <property type="entry name" value="Aldolase"/>
    <property type="match status" value="1"/>
</dbReference>
<organism evidence="10 11">
    <name type="scientific">Roseimaritima ulvae</name>
    <dbReference type="NCBI Taxonomy" id="980254"/>
    <lineage>
        <taxon>Bacteria</taxon>
        <taxon>Pseudomonadati</taxon>
        <taxon>Planctomycetota</taxon>
        <taxon>Planctomycetia</taxon>
        <taxon>Pirellulales</taxon>
        <taxon>Pirellulaceae</taxon>
        <taxon>Roseimaritima</taxon>
    </lineage>
</organism>
<comment type="pathway">
    <text evidence="3 8">Carbohydrate biosynthesis; 3-deoxy-D-manno-octulosonate biosynthesis; 3-deoxy-D-manno-octulosonate from D-ribulose 5-phosphate: step 2/3.</text>
</comment>
<evidence type="ECO:0000256" key="3">
    <source>
        <dbReference type="ARBA" id="ARBA00004845"/>
    </source>
</evidence>
<dbReference type="NCBIfam" id="TIGR01362">
    <property type="entry name" value="KDO8P_synth"/>
    <property type="match status" value="1"/>
</dbReference>
<comment type="subcellular location">
    <subcellularLocation>
        <location evidence="1 8">Cytoplasm</location>
    </subcellularLocation>
</comment>
<evidence type="ECO:0000256" key="6">
    <source>
        <dbReference type="ARBA" id="ARBA00022679"/>
    </source>
</evidence>
<gene>
    <name evidence="8 10" type="primary">kdsA</name>
    <name evidence="10" type="ORF">UC8_04480</name>
</gene>
<keyword evidence="11" id="KW-1185">Reference proteome</keyword>
<proteinExistence type="inferred from homology"/>
<dbReference type="GO" id="GO:0008676">
    <property type="term" value="F:3-deoxy-8-phosphooctulonate synthase activity"/>
    <property type="evidence" value="ECO:0007669"/>
    <property type="project" value="UniProtKB-UniRule"/>
</dbReference>
<keyword evidence="6 8" id="KW-0808">Transferase</keyword>
<dbReference type="InterPro" id="IPR006218">
    <property type="entry name" value="DAHP1/KDSA"/>
</dbReference>
<dbReference type="GO" id="GO:0005737">
    <property type="term" value="C:cytoplasm"/>
    <property type="evidence" value="ECO:0007669"/>
    <property type="project" value="UniProtKB-SubCell"/>
</dbReference>
<evidence type="ECO:0000256" key="4">
    <source>
        <dbReference type="ARBA" id="ARBA00010499"/>
    </source>
</evidence>
<keyword evidence="5 8" id="KW-0963">Cytoplasm</keyword>
<dbReference type="PANTHER" id="PTHR21057">
    <property type="entry name" value="PHOSPHO-2-DEHYDRO-3-DEOXYHEPTONATE ALDOLASE"/>
    <property type="match status" value="1"/>
</dbReference>
<dbReference type="Gene3D" id="3.20.20.70">
    <property type="entry name" value="Aldolase class I"/>
    <property type="match status" value="1"/>
</dbReference>
<protein>
    <recommendedName>
        <fullName evidence="8">2-dehydro-3-deoxyphosphooctonate aldolase</fullName>
        <ecNumber evidence="8">2.5.1.55</ecNumber>
    </recommendedName>
    <alternativeName>
        <fullName evidence="8">3-deoxy-D-manno-octulosonic acid 8-phosphate synthase</fullName>
    </alternativeName>
    <alternativeName>
        <fullName evidence="8">KDO-8-phosphate synthase</fullName>
        <shortName evidence="8">KDO 8-P synthase</shortName>
        <shortName evidence="8">KDOPS</shortName>
    </alternativeName>
    <alternativeName>
        <fullName evidence="8">Phospho-2-dehydro-3-deoxyoctonate aldolase</fullName>
    </alternativeName>
</protein>
<dbReference type="UniPathway" id="UPA00030"/>
<comment type="similarity">
    <text evidence="4 8">Belongs to the KdsA family.</text>
</comment>
<dbReference type="InterPro" id="IPR013785">
    <property type="entry name" value="Aldolase_TIM"/>
</dbReference>
<feature type="domain" description="DAHP synthetase I/KDSA" evidence="9">
    <location>
        <begin position="28"/>
        <end position="274"/>
    </location>
</feature>
<dbReference type="AlphaFoldDB" id="A0A5B9QX04"/>
<dbReference type="KEGG" id="rul:UC8_04480"/>
<dbReference type="OrthoDB" id="9780456at2"/>
<evidence type="ECO:0000256" key="2">
    <source>
        <dbReference type="ARBA" id="ARBA00004756"/>
    </source>
</evidence>
<name>A0A5B9QX04_9BACT</name>
<dbReference type="GO" id="GO:0019294">
    <property type="term" value="P:keto-3-deoxy-D-manno-octulosonic acid biosynthetic process"/>
    <property type="evidence" value="ECO:0007669"/>
    <property type="project" value="UniProtKB-UniRule"/>
</dbReference>
<comment type="pathway">
    <text evidence="2">Bacterial outer membrane biogenesis; lipopolysaccharide biosynthesis.</text>
</comment>
<dbReference type="RefSeq" id="WP_068137403.1">
    <property type="nucleotide sequence ID" value="NZ_CP042914.1"/>
</dbReference>
<dbReference type="Proteomes" id="UP000325286">
    <property type="component" value="Chromosome"/>
</dbReference>